<evidence type="ECO:0000256" key="13">
    <source>
        <dbReference type="ARBA" id="ARBA00038949"/>
    </source>
</evidence>
<evidence type="ECO:0000313" key="16">
    <source>
        <dbReference type="EMBL" id="QEL18662.1"/>
    </source>
</evidence>
<dbReference type="Gene3D" id="3.90.550.10">
    <property type="entry name" value="Spore Coat Polysaccharide Biosynthesis Protein SpsA, Chain A"/>
    <property type="match status" value="1"/>
</dbReference>
<evidence type="ECO:0000256" key="14">
    <source>
        <dbReference type="ARBA" id="ARBA00041712"/>
    </source>
</evidence>
<reference evidence="17" key="1">
    <citation type="submission" date="2019-08" db="EMBL/GenBank/DDBJ databases">
        <title>Limnoglobus roseus gen. nov., sp. nov., a novel freshwater planctomycete with a giant genome from the family Gemmataceae.</title>
        <authorList>
            <person name="Kulichevskaya I.S."/>
            <person name="Naumoff D.G."/>
            <person name="Miroshnikov K."/>
            <person name="Ivanova A."/>
            <person name="Philippov D.A."/>
            <person name="Hakobyan A."/>
            <person name="Rijpstra I.C."/>
            <person name="Sinninghe Damste J.S."/>
            <person name="Liesack W."/>
            <person name="Dedysh S.N."/>
        </authorList>
    </citation>
    <scope>NUCLEOTIDE SEQUENCE [LARGE SCALE GENOMIC DNA]</scope>
    <source>
        <strain evidence="17">PX52</strain>
    </source>
</reference>
<dbReference type="GO" id="GO:0046872">
    <property type="term" value="F:metal ion binding"/>
    <property type="evidence" value="ECO:0007669"/>
    <property type="project" value="UniProtKB-KW"/>
</dbReference>
<evidence type="ECO:0000256" key="1">
    <source>
        <dbReference type="ARBA" id="ARBA00001936"/>
    </source>
</evidence>
<gene>
    <name evidence="16" type="ORF">PX52LOC_05696</name>
</gene>
<dbReference type="Proteomes" id="UP000324974">
    <property type="component" value="Chromosome"/>
</dbReference>
<keyword evidence="9" id="KW-1133">Transmembrane helix</keyword>
<evidence type="ECO:0000256" key="2">
    <source>
        <dbReference type="ARBA" id="ARBA00004323"/>
    </source>
</evidence>
<dbReference type="UniPathway" id="UPA00378"/>
<keyword evidence="11" id="KW-0472">Membrane</keyword>
<evidence type="ECO:0000313" key="17">
    <source>
        <dbReference type="Proteomes" id="UP000324974"/>
    </source>
</evidence>
<organism evidence="16 17">
    <name type="scientific">Limnoglobus roseus</name>
    <dbReference type="NCBI Taxonomy" id="2598579"/>
    <lineage>
        <taxon>Bacteria</taxon>
        <taxon>Pseudomonadati</taxon>
        <taxon>Planctomycetota</taxon>
        <taxon>Planctomycetia</taxon>
        <taxon>Gemmatales</taxon>
        <taxon>Gemmataceae</taxon>
        <taxon>Limnoglobus</taxon>
    </lineage>
</organism>
<comment type="subcellular location">
    <subcellularLocation>
        <location evidence="2">Golgi apparatus membrane</location>
        <topology evidence="2">Single-pass type II membrane protein</topology>
    </subcellularLocation>
</comment>
<name>A0A5C1ALP8_9BACT</name>
<protein>
    <recommendedName>
        <fullName evidence="13">alpha-1,3-mannosyl-glycoprotein 2-beta-N-acetylglucosaminyltransferase</fullName>
        <ecNumber evidence="13">2.4.1.101</ecNumber>
    </recommendedName>
    <alternativeName>
        <fullName evidence="14">N-glycosyl-oligosaccharide-glycoprotein N-acetylglucosaminyltransferase I</fullName>
    </alternativeName>
</protein>
<evidence type="ECO:0000256" key="15">
    <source>
        <dbReference type="ARBA" id="ARBA00049421"/>
    </source>
</evidence>
<evidence type="ECO:0000256" key="3">
    <source>
        <dbReference type="ARBA" id="ARBA00004922"/>
    </source>
</evidence>
<keyword evidence="4" id="KW-0328">Glycosyltransferase</keyword>
<keyword evidence="5" id="KW-0808">Transferase</keyword>
<dbReference type="EMBL" id="CP042425">
    <property type="protein sequence ID" value="QEL18662.1"/>
    <property type="molecule type" value="Genomic_DNA"/>
</dbReference>
<proteinExistence type="predicted"/>
<evidence type="ECO:0000256" key="6">
    <source>
        <dbReference type="ARBA" id="ARBA00022692"/>
    </source>
</evidence>
<dbReference type="EC" id="2.4.1.101" evidence="13"/>
<evidence type="ECO:0000256" key="9">
    <source>
        <dbReference type="ARBA" id="ARBA00022989"/>
    </source>
</evidence>
<evidence type="ECO:0000256" key="5">
    <source>
        <dbReference type="ARBA" id="ARBA00022679"/>
    </source>
</evidence>
<keyword evidence="7" id="KW-0479">Metal-binding</keyword>
<evidence type="ECO:0000256" key="4">
    <source>
        <dbReference type="ARBA" id="ARBA00022676"/>
    </source>
</evidence>
<keyword evidence="10" id="KW-0333">Golgi apparatus</keyword>
<dbReference type="SUPFAM" id="SSF53448">
    <property type="entry name" value="Nucleotide-diphospho-sugar transferases"/>
    <property type="match status" value="1"/>
</dbReference>
<evidence type="ECO:0000256" key="7">
    <source>
        <dbReference type="ARBA" id="ARBA00022723"/>
    </source>
</evidence>
<dbReference type="PANTHER" id="PTHR10468">
    <property type="entry name" value="PROTEIN O-LINKED-MANNOSE BETA-1,2-N-ACETYLGLUCOSAMINYLTRANSFERASE 1/ALPHA-1,3-MANNOSYL-GLYCOPROTEIN 2-BETA-N-ACETYLGLUCOSAMINYLTRANSFERASE"/>
    <property type="match status" value="1"/>
</dbReference>
<dbReference type="GO" id="GO:0003827">
    <property type="term" value="F:alpha-1,3-mannosylglycoprotein 2-beta-N-acetylglucosaminyltransferase activity"/>
    <property type="evidence" value="ECO:0007669"/>
    <property type="project" value="UniProtKB-EC"/>
</dbReference>
<dbReference type="AlphaFoldDB" id="A0A5C1ALP8"/>
<dbReference type="KEGG" id="lrs:PX52LOC_05696"/>
<dbReference type="InterPro" id="IPR052261">
    <property type="entry name" value="Glycosyltransferase_13"/>
</dbReference>
<dbReference type="RefSeq" id="WP_168219245.1">
    <property type="nucleotide sequence ID" value="NZ_CP042425.1"/>
</dbReference>
<evidence type="ECO:0000256" key="12">
    <source>
        <dbReference type="ARBA" id="ARBA00023211"/>
    </source>
</evidence>
<comment type="cofactor">
    <cofactor evidence="1">
        <name>Mn(2+)</name>
        <dbReference type="ChEBI" id="CHEBI:29035"/>
    </cofactor>
</comment>
<evidence type="ECO:0000256" key="8">
    <source>
        <dbReference type="ARBA" id="ARBA00022968"/>
    </source>
</evidence>
<keyword evidence="6" id="KW-0812">Transmembrane</keyword>
<comment type="pathway">
    <text evidence="3">Protein modification; protein glycosylation.</text>
</comment>
<sequence>MKKVIVVTLFKRPTYTSRVLDWLGQCHGVEEYSILLHIEPGCHPVLDLAQEFPHPGKVVVENRALLGCTRNIYESLDHGFRHADFVIHFEDDVAPARDCLRYFEWARNRFEGEKDVFTVSAYQKSQVGPDRYYSARRVRWFNSWGWGTWHDRWLELRENWPFGASYSWDIGANRLRGDRCQIQPDLARSQNIGAEDGAHCPSPEWHRDNHWNEFGAWSVPLDPIAKFTLASEEE</sequence>
<keyword evidence="17" id="KW-1185">Reference proteome</keyword>
<dbReference type="PANTHER" id="PTHR10468:SF0">
    <property type="entry name" value="ALPHA-1,3-MANNOSYL-GLYCOPROTEIN 2-BETA-N-ACETYLGLUCOSAMINYLTRANSFERASE"/>
    <property type="match status" value="1"/>
</dbReference>
<evidence type="ECO:0000256" key="11">
    <source>
        <dbReference type="ARBA" id="ARBA00023136"/>
    </source>
</evidence>
<dbReference type="Pfam" id="PF03071">
    <property type="entry name" value="GNT-I"/>
    <property type="match status" value="1"/>
</dbReference>
<dbReference type="InterPro" id="IPR029044">
    <property type="entry name" value="Nucleotide-diphossugar_trans"/>
</dbReference>
<evidence type="ECO:0000256" key="10">
    <source>
        <dbReference type="ARBA" id="ARBA00023034"/>
    </source>
</evidence>
<comment type="catalytic activity">
    <reaction evidence="15">
        <text>N(4)-(alpha-D-Man-(1-&gt;3)-[alpha-D-Man-(1-&gt;3)-[alpha-D-Man-(1-&gt;6)]-alpha-D-Man-(1-&gt;6)]-beta-D-Man-(1-&gt;4)-beta-D-GlcNAc-(1-&gt;4)-beta-D-GlcNAc)-L-asparaginyl-[protein] (N-glucan mannose isomer 5A1,2) + UDP-N-acetyl-alpha-D-glucosamine = N(4)-{beta-D-GlcNAc-(1-&gt;2)-alpha-D-Man-(1-&gt;3)-[alpha-D-Man-(1-&gt;3)-[alpha-D-Man-(1-&gt;6)]-alpha-D-Man-(1-&gt;6)]-beta-D-Man-(1-&gt;4)-beta-D-GlcNAc-(1-&gt;4)-beta-D-GlcNAc}-L-asparaginyl-[protein] + UDP + H(+)</text>
        <dbReference type="Rhea" id="RHEA:11456"/>
        <dbReference type="Rhea" id="RHEA-COMP:14367"/>
        <dbReference type="Rhea" id="RHEA-COMP:14368"/>
        <dbReference type="ChEBI" id="CHEBI:15378"/>
        <dbReference type="ChEBI" id="CHEBI:57705"/>
        <dbReference type="ChEBI" id="CHEBI:58223"/>
        <dbReference type="ChEBI" id="CHEBI:59087"/>
        <dbReference type="ChEBI" id="CHEBI:60625"/>
        <dbReference type="EC" id="2.4.1.101"/>
    </reaction>
</comment>
<keyword evidence="12" id="KW-0464">Manganese</keyword>
<dbReference type="InterPro" id="IPR004139">
    <property type="entry name" value="Glyco_trans_13"/>
</dbReference>
<accession>A0A5C1ALP8</accession>
<keyword evidence="8" id="KW-0735">Signal-anchor</keyword>